<evidence type="ECO:0000313" key="1">
    <source>
        <dbReference type="EMBL" id="GFR05144.1"/>
    </source>
</evidence>
<comment type="caution">
    <text evidence="1">The sequence shown here is derived from an EMBL/GenBank/DDBJ whole genome shotgun (WGS) entry which is preliminary data.</text>
</comment>
<gene>
    <name evidence="1" type="primary">EVAR_29023_1</name>
    <name evidence="1" type="ORF">TNCT_265001</name>
</gene>
<sequence length="125" mass="14211">MATSPKTTLTAFFLLCQNEAFAKKLLDVDVPSYYTWNVSLKEWKRCLQGTPTDGWPGGKVGDALGRIYTVHFECGCLRMLLNVIQGPTNFLDLKTVNGQELETFRQACEKLWVYDNHWDATMEVA</sequence>
<dbReference type="OrthoDB" id="1728974at2759"/>
<organism evidence="1 2">
    <name type="scientific">Trichonephila clavata</name>
    <name type="common">Joro spider</name>
    <name type="synonym">Nephila clavata</name>
    <dbReference type="NCBI Taxonomy" id="2740835"/>
    <lineage>
        <taxon>Eukaryota</taxon>
        <taxon>Metazoa</taxon>
        <taxon>Ecdysozoa</taxon>
        <taxon>Arthropoda</taxon>
        <taxon>Chelicerata</taxon>
        <taxon>Arachnida</taxon>
        <taxon>Araneae</taxon>
        <taxon>Araneomorphae</taxon>
        <taxon>Entelegynae</taxon>
        <taxon>Araneoidea</taxon>
        <taxon>Nephilidae</taxon>
        <taxon>Trichonephila</taxon>
    </lineage>
</organism>
<proteinExistence type="predicted"/>
<reference evidence="1" key="1">
    <citation type="submission" date="2020-07" db="EMBL/GenBank/DDBJ databases">
        <title>Multicomponent nature underlies the extraordinary mechanical properties of spider dragline silk.</title>
        <authorList>
            <person name="Kono N."/>
            <person name="Nakamura H."/>
            <person name="Mori M."/>
            <person name="Yoshida Y."/>
            <person name="Ohtoshi R."/>
            <person name="Malay A.D."/>
            <person name="Moran D.A.P."/>
            <person name="Tomita M."/>
            <person name="Numata K."/>
            <person name="Arakawa K."/>
        </authorList>
    </citation>
    <scope>NUCLEOTIDE SEQUENCE</scope>
</reference>
<keyword evidence="2" id="KW-1185">Reference proteome</keyword>
<dbReference type="Proteomes" id="UP000887116">
    <property type="component" value="Unassembled WGS sequence"/>
</dbReference>
<dbReference type="AlphaFoldDB" id="A0A8X6GKU7"/>
<evidence type="ECO:0000313" key="2">
    <source>
        <dbReference type="Proteomes" id="UP000887116"/>
    </source>
</evidence>
<dbReference type="EMBL" id="BMAO01015917">
    <property type="protein sequence ID" value="GFR05144.1"/>
    <property type="molecule type" value="Genomic_DNA"/>
</dbReference>
<protein>
    <submittedName>
        <fullName evidence="1">Uncharacterized protein</fullName>
    </submittedName>
</protein>
<accession>A0A8X6GKU7</accession>
<name>A0A8X6GKU7_TRICU</name>